<evidence type="ECO:0000256" key="7">
    <source>
        <dbReference type="PROSITE-ProRule" id="PRU01263"/>
    </source>
</evidence>
<feature type="domain" description="C2H2-type" evidence="8">
    <location>
        <begin position="444"/>
        <end position="471"/>
    </location>
</feature>
<feature type="domain" description="ZAD" evidence="9">
    <location>
        <begin position="12"/>
        <end position="83"/>
    </location>
</feature>
<dbReference type="GO" id="GO:0008270">
    <property type="term" value="F:zinc ion binding"/>
    <property type="evidence" value="ECO:0007669"/>
    <property type="project" value="UniProtKB-UniRule"/>
</dbReference>
<dbReference type="GO" id="GO:0000978">
    <property type="term" value="F:RNA polymerase II cis-regulatory region sequence-specific DNA binding"/>
    <property type="evidence" value="ECO:0007669"/>
    <property type="project" value="TreeGrafter"/>
</dbReference>
<dbReference type="InterPro" id="IPR036236">
    <property type="entry name" value="Znf_C2H2_sf"/>
</dbReference>
<dbReference type="Gene3D" id="3.30.160.60">
    <property type="entry name" value="Classic Zinc Finger"/>
    <property type="match status" value="7"/>
</dbReference>
<evidence type="ECO:0000256" key="5">
    <source>
        <dbReference type="ARBA" id="ARBA00023242"/>
    </source>
</evidence>
<dbReference type="PROSITE" id="PS51915">
    <property type="entry name" value="ZAD"/>
    <property type="match status" value="1"/>
</dbReference>
<evidence type="ECO:0000259" key="9">
    <source>
        <dbReference type="PROSITE" id="PS51915"/>
    </source>
</evidence>
<evidence type="ECO:0000256" key="1">
    <source>
        <dbReference type="ARBA" id="ARBA00022723"/>
    </source>
</evidence>
<dbReference type="FunFam" id="3.30.160.60:FF:000759">
    <property type="entry name" value="zinc finger protein 16"/>
    <property type="match status" value="1"/>
</dbReference>
<feature type="domain" description="C2H2-type" evidence="8">
    <location>
        <begin position="527"/>
        <end position="554"/>
    </location>
</feature>
<keyword evidence="4 7" id="KW-0862">Zinc</keyword>
<evidence type="ECO:0000256" key="2">
    <source>
        <dbReference type="ARBA" id="ARBA00022737"/>
    </source>
</evidence>
<dbReference type="Pfam" id="PF00096">
    <property type="entry name" value="zf-C2H2"/>
    <property type="match status" value="6"/>
</dbReference>
<evidence type="ECO:0000256" key="4">
    <source>
        <dbReference type="ARBA" id="ARBA00022833"/>
    </source>
</evidence>
<reference evidence="10 11" key="1">
    <citation type="journal article" date="2013" name="Genome Biol.">
        <title>Draft genome of the mountain pine beetle, Dendroctonus ponderosae Hopkins, a major forest pest.</title>
        <authorList>
            <person name="Keeling C.I."/>
            <person name="Yuen M.M."/>
            <person name="Liao N.Y."/>
            <person name="Docking T.R."/>
            <person name="Chan S.K."/>
            <person name="Taylor G.A."/>
            <person name="Palmquist D.L."/>
            <person name="Jackman S.D."/>
            <person name="Nguyen A."/>
            <person name="Li M."/>
            <person name="Henderson H."/>
            <person name="Janes J.K."/>
            <person name="Zhao Y."/>
            <person name="Pandoh P."/>
            <person name="Moore R."/>
            <person name="Sperling F.A."/>
            <person name="Huber D.P."/>
            <person name="Birol I."/>
            <person name="Jones S.J."/>
            <person name="Bohlmann J."/>
        </authorList>
    </citation>
    <scope>NUCLEOTIDE SEQUENCE</scope>
</reference>
<sequence length="612" mass="70820">MEVSPLSDSLKGQCFACLSALDVQQPLVDATTVLELFKSTFQFQIEFKPHYPKCVCHCCQEKLQEAGDFLSQVRSCIEYLEELQEAKNVQKCPVSLKEEEEPVSSELACGDEHLAGIEAVSCKESNFDSESDNEPLSKWVVKKRRKKKSLISSKLKRVPLRLVQDAIRDYRAKCQQNSNCVLCDFKGLNVRNLSCHMLFKHKEERAHWCLRCNMMVEDLESHKKTHANRIWCSFCEKGITRCHYVEHLKYHAGQANYKKFRPENLPDTLALRPDRDKPYQCHICQKPFKLFKSLEDHVYTHGRYKCDVCEKNFEIPELLASHWCSGKVAKGYIAKQEPAAQKEELLSDAEDEDFKDDQAQRLEQELDADVKSEEPIANLKPELQVESLTCHFCQRTYKTAYKLQKHIEAHMGIFLAKCQYCDKGFSSKADLTNHERVHTKEKPFICSTCGKGFVSGATLRIHMKQHTGKPEECELCQKRFCRKSELKLHLQKHRGERPFLCTDCGKSFAQKSHLTCHLTMHSEERPYPCNLCDKSFKKKELLKHHMNLHGDKKFKCEVCLYECHKKYRLQQHMRMHEGKTGAKVNPCPLCNRSFGSLHLLNIHMGNAHSVVV</sequence>
<keyword evidence="3 6" id="KW-0863">Zinc-finger</keyword>
<feature type="binding site" evidence="7">
    <location>
        <position position="17"/>
    </location>
    <ligand>
        <name>Zn(2+)</name>
        <dbReference type="ChEBI" id="CHEBI:29105"/>
    </ligand>
</feature>
<feature type="domain" description="C2H2-type" evidence="8">
    <location>
        <begin position="499"/>
        <end position="526"/>
    </location>
</feature>
<feature type="binding site" evidence="7">
    <location>
        <position position="14"/>
    </location>
    <ligand>
        <name>Zn(2+)</name>
        <dbReference type="ChEBI" id="CHEBI:29105"/>
    </ligand>
</feature>
<name>U4U4B7_DENPD</name>
<feature type="domain" description="C2H2-type" evidence="8">
    <location>
        <begin position="416"/>
        <end position="443"/>
    </location>
</feature>
<dbReference type="GO" id="GO:0001228">
    <property type="term" value="F:DNA-binding transcription activator activity, RNA polymerase II-specific"/>
    <property type="evidence" value="ECO:0007669"/>
    <property type="project" value="TreeGrafter"/>
</dbReference>
<feature type="domain" description="C2H2-type" evidence="8">
    <location>
        <begin position="471"/>
        <end position="498"/>
    </location>
</feature>
<dbReference type="SMART" id="SM00355">
    <property type="entry name" value="ZnF_C2H2"/>
    <property type="match status" value="12"/>
</dbReference>
<feature type="domain" description="C2H2-type" evidence="8">
    <location>
        <begin position="388"/>
        <end position="412"/>
    </location>
</feature>
<dbReference type="OrthoDB" id="6077919at2759"/>
<dbReference type="GO" id="GO:0048598">
    <property type="term" value="P:embryonic morphogenesis"/>
    <property type="evidence" value="ECO:0007669"/>
    <property type="project" value="UniProtKB-ARBA"/>
</dbReference>
<dbReference type="GO" id="GO:0005634">
    <property type="term" value="C:nucleus"/>
    <property type="evidence" value="ECO:0007669"/>
    <property type="project" value="InterPro"/>
</dbReference>
<evidence type="ECO:0000259" key="8">
    <source>
        <dbReference type="PROSITE" id="PS50157"/>
    </source>
</evidence>
<keyword evidence="1 7" id="KW-0479">Metal-binding</keyword>
<dbReference type="SUPFAM" id="SSF57667">
    <property type="entry name" value="beta-beta-alpha zinc fingers"/>
    <property type="match status" value="5"/>
</dbReference>
<dbReference type="Pfam" id="PF13912">
    <property type="entry name" value="zf-C2H2_6"/>
    <property type="match status" value="1"/>
</dbReference>
<accession>U4U4B7</accession>
<dbReference type="FunFam" id="3.30.160.60:FF:000100">
    <property type="entry name" value="Zinc finger 45-like"/>
    <property type="match status" value="1"/>
</dbReference>
<keyword evidence="5" id="KW-0539">Nucleus</keyword>
<protein>
    <recommendedName>
        <fullName evidence="12">Protein krueppel</fullName>
    </recommendedName>
</protein>
<dbReference type="InterPro" id="IPR013087">
    <property type="entry name" value="Znf_C2H2_type"/>
</dbReference>
<dbReference type="InterPro" id="IPR012934">
    <property type="entry name" value="Znf_AD"/>
</dbReference>
<evidence type="ECO:0000313" key="10">
    <source>
        <dbReference type="EMBL" id="ERL87882.1"/>
    </source>
</evidence>
<gene>
    <name evidence="10" type="ORF">D910_05270</name>
</gene>
<evidence type="ECO:0000256" key="3">
    <source>
        <dbReference type="ARBA" id="ARBA00022771"/>
    </source>
</evidence>
<proteinExistence type="predicted"/>
<evidence type="ECO:0000313" key="11">
    <source>
        <dbReference type="Proteomes" id="UP000030742"/>
    </source>
</evidence>
<dbReference type="AlphaFoldDB" id="U4U4B7"/>
<dbReference type="PROSITE" id="PS50157">
    <property type="entry name" value="ZINC_FINGER_C2H2_2"/>
    <property type="match status" value="8"/>
</dbReference>
<dbReference type="PANTHER" id="PTHR24393">
    <property type="entry name" value="ZINC FINGER PROTEIN"/>
    <property type="match status" value="1"/>
</dbReference>
<keyword evidence="2" id="KW-0677">Repeat</keyword>
<feature type="domain" description="C2H2-type" evidence="8">
    <location>
        <begin position="279"/>
        <end position="306"/>
    </location>
</feature>
<dbReference type="EMBL" id="KB632003">
    <property type="protein sequence ID" value="ERL87882.1"/>
    <property type="molecule type" value="Genomic_DNA"/>
</dbReference>
<dbReference type="PROSITE" id="PS00028">
    <property type="entry name" value="ZINC_FINGER_C2H2_1"/>
    <property type="match status" value="8"/>
</dbReference>
<feature type="domain" description="C2H2-type" evidence="8">
    <location>
        <begin position="554"/>
        <end position="581"/>
    </location>
</feature>
<dbReference type="FunFam" id="3.30.160.60:FF:000624">
    <property type="entry name" value="zinc finger protein 697"/>
    <property type="match status" value="1"/>
</dbReference>
<evidence type="ECO:0000256" key="6">
    <source>
        <dbReference type="PROSITE-ProRule" id="PRU00042"/>
    </source>
</evidence>
<feature type="binding site" evidence="7">
    <location>
        <position position="56"/>
    </location>
    <ligand>
        <name>Zn(2+)</name>
        <dbReference type="ChEBI" id="CHEBI:29105"/>
    </ligand>
</feature>
<organism evidence="10 11">
    <name type="scientific">Dendroctonus ponderosae</name>
    <name type="common">Mountain pine beetle</name>
    <dbReference type="NCBI Taxonomy" id="77166"/>
    <lineage>
        <taxon>Eukaryota</taxon>
        <taxon>Metazoa</taxon>
        <taxon>Ecdysozoa</taxon>
        <taxon>Arthropoda</taxon>
        <taxon>Hexapoda</taxon>
        <taxon>Insecta</taxon>
        <taxon>Pterygota</taxon>
        <taxon>Neoptera</taxon>
        <taxon>Endopterygota</taxon>
        <taxon>Coleoptera</taxon>
        <taxon>Polyphaga</taxon>
        <taxon>Cucujiformia</taxon>
        <taxon>Curculionidae</taxon>
        <taxon>Scolytinae</taxon>
        <taxon>Dendroctonus</taxon>
    </lineage>
</organism>
<dbReference type="PANTHER" id="PTHR24393:SF34">
    <property type="entry name" value="PR_SET DOMAIN 13"/>
    <property type="match status" value="1"/>
</dbReference>
<feature type="binding site" evidence="7">
    <location>
        <position position="59"/>
    </location>
    <ligand>
        <name>Zn(2+)</name>
        <dbReference type="ChEBI" id="CHEBI:29105"/>
    </ligand>
</feature>
<evidence type="ECO:0008006" key="12">
    <source>
        <dbReference type="Google" id="ProtNLM"/>
    </source>
</evidence>
<dbReference type="FunFam" id="3.30.160.60:FF:001818">
    <property type="entry name" value="GDNF-inducible zinc finger protein 1 isoform X1"/>
    <property type="match status" value="1"/>
</dbReference>
<dbReference type="Proteomes" id="UP000030742">
    <property type="component" value="Unassembled WGS sequence"/>
</dbReference>